<organism evidence="1 2">
    <name type="scientific">Schaedlerella arabinosiphila</name>
    <dbReference type="NCBI Taxonomy" id="2044587"/>
    <lineage>
        <taxon>Bacteria</taxon>
        <taxon>Bacillati</taxon>
        <taxon>Bacillota</taxon>
        <taxon>Clostridia</taxon>
        <taxon>Lachnospirales</taxon>
        <taxon>Lachnospiraceae</taxon>
        <taxon>Schaedlerella</taxon>
    </lineage>
</organism>
<protein>
    <submittedName>
        <fullName evidence="1">Uncharacterized protein</fullName>
    </submittedName>
</protein>
<reference evidence="1 2" key="1">
    <citation type="submission" date="2019-07" db="EMBL/GenBank/DDBJ databases">
        <title>Draft genome sequences of 15 bacterial species constituting the stable defined intestinal microbiota of the GM15 gnotobiotic mouse model.</title>
        <authorList>
            <person name="Elie C."/>
            <person name="Mathieu A."/>
            <person name="Saliou A."/>
            <person name="Darnaud M."/>
            <person name="Leulier F."/>
            <person name="Tamellini A."/>
        </authorList>
    </citation>
    <scope>NUCLEOTIDE SEQUENCE [LARGE SCALE GENOMIC DNA]</scope>
    <source>
        <strain evidence="2">ASF 502</strain>
    </source>
</reference>
<comment type="caution">
    <text evidence="1">The sequence shown here is derived from an EMBL/GenBank/DDBJ whole genome shotgun (WGS) entry which is preliminary data.</text>
</comment>
<dbReference type="Proteomes" id="UP000474104">
    <property type="component" value="Unassembled WGS sequence"/>
</dbReference>
<accession>A0A9X5C9L1</accession>
<proteinExistence type="predicted"/>
<sequence length="312" mass="36088">MSRALRKQMFTMIDLLDKANKALKVSLTSSCFNEAGIRQLLSDCQETAVTMGNELEMIFGEGLPLVHKLEDYHESLYQMTLVLKHPGKRYELLKELAEQTRQAKKMLDEQIPDKMEVVFFPFKASMWDSMDLIWEASEQDEDCDAYVVPIPYYDRNQDGTFSGYHYEGDELPSHITVTHYENYSLQKHWPDTIFIQNPYDETDAAISVDPRFYSHTLKGVTDTLVYISDFLADETLDGFSEATDRAIKLCTAPGALNADMVIVHSEKMKQVYIDILTQNFGESTRKDWEKKIFSIRSSEIEQLQNHKENEEQ</sequence>
<dbReference type="AlphaFoldDB" id="A0A9X5C9L1"/>
<name>A0A9X5C9L1_9FIRM</name>
<dbReference type="EMBL" id="VIRB01000054">
    <property type="protein sequence ID" value="NDO68667.1"/>
    <property type="molecule type" value="Genomic_DNA"/>
</dbReference>
<evidence type="ECO:0000313" key="2">
    <source>
        <dbReference type="Proteomes" id="UP000474104"/>
    </source>
</evidence>
<dbReference type="RefSeq" id="WP_004071913.1">
    <property type="nucleotide sequence ID" value="NZ_VIRB01000054.1"/>
</dbReference>
<evidence type="ECO:0000313" key="1">
    <source>
        <dbReference type="EMBL" id="NDO68667.1"/>
    </source>
</evidence>
<dbReference type="OrthoDB" id="9786100at2"/>
<gene>
    <name evidence="1" type="ORF">FMM80_08240</name>
</gene>